<accession>A0A225VXD3</accession>
<dbReference type="EMBL" id="NBNE01002526">
    <property type="protein sequence ID" value="OWZ10191.1"/>
    <property type="molecule type" value="Genomic_DNA"/>
</dbReference>
<protein>
    <submittedName>
        <fullName evidence="1">Uncharacterized protein</fullName>
    </submittedName>
</protein>
<reference evidence="2" key="1">
    <citation type="submission" date="2017-03" db="EMBL/GenBank/DDBJ databases">
        <title>Phytopthora megakarya and P. palmivora, two closely related causual agents of cacao black pod achieved similar genome size and gene model numbers by different mechanisms.</title>
        <authorList>
            <person name="Ali S."/>
            <person name="Shao J."/>
            <person name="Larry D.J."/>
            <person name="Kronmiller B."/>
            <person name="Shen D."/>
            <person name="Strem M.D."/>
            <person name="Melnick R.L."/>
            <person name="Guiltinan M.J."/>
            <person name="Tyler B.M."/>
            <person name="Meinhardt L.W."/>
            <person name="Bailey B.A."/>
        </authorList>
    </citation>
    <scope>NUCLEOTIDE SEQUENCE [LARGE SCALE GENOMIC DNA]</scope>
    <source>
        <strain evidence="2">zdho120</strain>
    </source>
</reference>
<sequence>MPKHCFLRRQQLAMRGRTRGGQTTPKDACEKLECFSTKVLSKMKEFKISKIYNADKTGVNYEYISATIVNAKGAITVTCAGKSKERVTAMLLDDSDINKAKPFLVFETRPSNLAAKARQNKICHHGFGSKLWSKLKGQQGSKSTETGRGGGTASCLLSFSNIILGKGATRMNQYSYYGMQFRVIGARTY</sequence>
<evidence type="ECO:0000313" key="2">
    <source>
        <dbReference type="Proteomes" id="UP000198211"/>
    </source>
</evidence>
<comment type="caution">
    <text evidence="1">The sequence shown here is derived from an EMBL/GenBank/DDBJ whole genome shotgun (WGS) entry which is preliminary data.</text>
</comment>
<dbReference type="AlphaFoldDB" id="A0A225VXD3"/>
<name>A0A225VXD3_9STRA</name>
<dbReference type="STRING" id="4795.A0A225VXD3"/>
<organism evidence="1 2">
    <name type="scientific">Phytophthora megakarya</name>
    <dbReference type="NCBI Taxonomy" id="4795"/>
    <lineage>
        <taxon>Eukaryota</taxon>
        <taxon>Sar</taxon>
        <taxon>Stramenopiles</taxon>
        <taxon>Oomycota</taxon>
        <taxon>Peronosporomycetes</taxon>
        <taxon>Peronosporales</taxon>
        <taxon>Peronosporaceae</taxon>
        <taxon>Phytophthora</taxon>
    </lineage>
</organism>
<evidence type="ECO:0000313" key="1">
    <source>
        <dbReference type="EMBL" id="OWZ10191.1"/>
    </source>
</evidence>
<proteinExistence type="predicted"/>
<keyword evidence="2" id="KW-1185">Reference proteome</keyword>
<gene>
    <name evidence="1" type="ORF">PHMEG_00016996</name>
</gene>
<dbReference type="Proteomes" id="UP000198211">
    <property type="component" value="Unassembled WGS sequence"/>
</dbReference>